<dbReference type="Gene3D" id="3.40.50.2300">
    <property type="match status" value="1"/>
</dbReference>
<dbReference type="PANTHER" id="PTHR43214">
    <property type="entry name" value="TWO-COMPONENT RESPONSE REGULATOR"/>
    <property type="match status" value="1"/>
</dbReference>
<evidence type="ECO:0000256" key="1">
    <source>
        <dbReference type="ARBA" id="ARBA00022553"/>
    </source>
</evidence>
<proteinExistence type="predicted"/>
<dbReference type="InterPro" id="IPR058245">
    <property type="entry name" value="NreC/VraR/RcsB-like_REC"/>
</dbReference>
<evidence type="ECO:0000259" key="4">
    <source>
        <dbReference type="PROSITE" id="PS50043"/>
    </source>
</evidence>
<dbReference type="GO" id="GO:0000160">
    <property type="term" value="P:phosphorelay signal transduction system"/>
    <property type="evidence" value="ECO:0007669"/>
    <property type="project" value="InterPro"/>
</dbReference>
<dbReference type="PROSITE" id="PS50043">
    <property type="entry name" value="HTH_LUXR_2"/>
    <property type="match status" value="1"/>
</dbReference>
<dbReference type="GO" id="GO:0003677">
    <property type="term" value="F:DNA binding"/>
    <property type="evidence" value="ECO:0007669"/>
    <property type="project" value="UniProtKB-KW"/>
</dbReference>
<protein>
    <submittedName>
        <fullName evidence="6">Nitrate/nitrite response regulator protein</fullName>
    </submittedName>
</protein>
<feature type="domain" description="Response regulatory" evidence="5">
    <location>
        <begin position="10"/>
        <end position="126"/>
    </location>
</feature>
<dbReference type="CDD" id="cd17535">
    <property type="entry name" value="REC_NarL-like"/>
    <property type="match status" value="1"/>
</dbReference>
<keyword evidence="1" id="KW-0597">Phosphoprotein</keyword>
<evidence type="ECO:0000313" key="6">
    <source>
        <dbReference type="EMBL" id="CAA9398332.1"/>
    </source>
</evidence>
<dbReference type="SMART" id="SM00421">
    <property type="entry name" value="HTH_LUXR"/>
    <property type="match status" value="1"/>
</dbReference>
<dbReference type="GO" id="GO:0006355">
    <property type="term" value="P:regulation of DNA-templated transcription"/>
    <property type="evidence" value="ECO:0007669"/>
    <property type="project" value="InterPro"/>
</dbReference>
<feature type="domain" description="HTH luxR-type" evidence="4">
    <location>
        <begin position="147"/>
        <end position="212"/>
    </location>
</feature>
<evidence type="ECO:0000256" key="3">
    <source>
        <dbReference type="PROSITE-ProRule" id="PRU00169"/>
    </source>
</evidence>
<dbReference type="EMBL" id="CADCUV010000046">
    <property type="protein sequence ID" value="CAA9398332.1"/>
    <property type="molecule type" value="Genomic_DNA"/>
</dbReference>
<name>A0A6J4P1I4_9ACTN</name>
<dbReference type="Pfam" id="PF00072">
    <property type="entry name" value="Response_reg"/>
    <property type="match status" value="1"/>
</dbReference>
<dbReference type="SMART" id="SM00448">
    <property type="entry name" value="REC"/>
    <property type="match status" value="1"/>
</dbReference>
<dbReference type="PANTHER" id="PTHR43214:SF42">
    <property type="entry name" value="TRANSCRIPTIONAL REGULATORY PROTEIN DESR"/>
    <property type="match status" value="1"/>
</dbReference>
<dbReference type="SUPFAM" id="SSF52172">
    <property type="entry name" value="CheY-like"/>
    <property type="match status" value="1"/>
</dbReference>
<evidence type="ECO:0000256" key="2">
    <source>
        <dbReference type="ARBA" id="ARBA00023125"/>
    </source>
</evidence>
<organism evidence="6">
    <name type="scientific">uncultured Rubrobacteraceae bacterium</name>
    <dbReference type="NCBI Taxonomy" id="349277"/>
    <lineage>
        <taxon>Bacteria</taxon>
        <taxon>Bacillati</taxon>
        <taxon>Actinomycetota</taxon>
        <taxon>Rubrobacteria</taxon>
        <taxon>Rubrobacterales</taxon>
        <taxon>Rubrobacteraceae</taxon>
        <taxon>environmental samples</taxon>
    </lineage>
</organism>
<reference evidence="6" key="1">
    <citation type="submission" date="2020-02" db="EMBL/GenBank/DDBJ databases">
        <authorList>
            <person name="Meier V. D."/>
        </authorList>
    </citation>
    <scope>NUCLEOTIDE SEQUENCE</scope>
    <source>
        <strain evidence="6">AVDCRST_MAG22</strain>
    </source>
</reference>
<gene>
    <name evidence="6" type="ORF">AVDCRST_MAG22-1234</name>
</gene>
<evidence type="ECO:0000259" key="5">
    <source>
        <dbReference type="PROSITE" id="PS50110"/>
    </source>
</evidence>
<dbReference type="SUPFAM" id="SSF46894">
    <property type="entry name" value="C-terminal effector domain of the bipartite response regulators"/>
    <property type="match status" value="1"/>
</dbReference>
<sequence>MGENVDMPIRVLLADDHTMFRQGLAGILHAYGGMEVVAEVPNDEEALNLARELRPDAVVMQVQMPFERAKRTLEAMRSFPNPPKVVIVTMLESPRYVRRLTGTGVSAYLLKTASAEHLIAAVRAAVLDPVGGNVVVGMPPAMLERAQKGADSVLSARELEILLLAARGLSNSRIASLLHISEATVKRHLANVYEKMDVGSRGEASREALLRDWITIEEITAGEEDAEGGEAG</sequence>
<dbReference type="PROSITE" id="PS50110">
    <property type="entry name" value="RESPONSE_REGULATORY"/>
    <property type="match status" value="1"/>
</dbReference>
<keyword evidence="2" id="KW-0238">DNA-binding</keyword>
<dbReference type="InterPro" id="IPR011006">
    <property type="entry name" value="CheY-like_superfamily"/>
</dbReference>
<accession>A0A6J4P1I4</accession>
<dbReference type="InterPro" id="IPR001789">
    <property type="entry name" value="Sig_transdc_resp-reg_receiver"/>
</dbReference>
<dbReference type="InterPro" id="IPR016032">
    <property type="entry name" value="Sig_transdc_resp-reg_C-effctor"/>
</dbReference>
<dbReference type="Pfam" id="PF00196">
    <property type="entry name" value="GerE"/>
    <property type="match status" value="1"/>
</dbReference>
<dbReference type="PRINTS" id="PR00038">
    <property type="entry name" value="HTHLUXR"/>
</dbReference>
<comment type="caution">
    <text evidence="3">Lacks conserved residue(s) required for the propagation of feature annotation.</text>
</comment>
<dbReference type="InterPro" id="IPR000792">
    <property type="entry name" value="Tscrpt_reg_LuxR_C"/>
</dbReference>
<dbReference type="CDD" id="cd06170">
    <property type="entry name" value="LuxR_C_like"/>
    <property type="match status" value="1"/>
</dbReference>
<dbReference type="AlphaFoldDB" id="A0A6J4P1I4"/>
<dbReference type="PROSITE" id="PS00622">
    <property type="entry name" value="HTH_LUXR_1"/>
    <property type="match status" value="1"/>
</dbReference>
<dbReference type="InterPro" id="IPR039420">
    <property type="entry name" value="WalR-like"/>
</dbReference>